<dbReference type="PANTHER" id="PTHR43133">
    <property type="entry name" value="RNA POLYMERASE ECF-TYPE SIGMA FACTO"/>
    <property type="match status" value="1"/>
</dbReference>
<dbReference type="InterPro" id="IPR013249">
    <property type="entry name" value="RNA_pol_sigma70_r4_t2"/>
</dbReference>
<dbReference type="GO" id="GO:0003677">
    <property type="term" value="F:DNA binding"/>
    <property type="evidence" value="ECO:0007669"/>
    <property type="project" value="UniProtKB-KW"/>
</dbReference>
<evidence type="ECO:0000313" key="8">
    <source>
        <dbReference type="EMBL" id="WWP21998.1"/>
    </source>
</evidence>
<dbReference type="SUPFAM" id="SSF88946">
    <property type="entry name" value="Sigma2 domain of RNA polymerase sigma factors"/>
    <property type="match status" value="1"/>
</dbReference>
<name>A0ABD8AX54_PAEAM</name>
<keyword evidence="4" id="KW-0238">DNA-binding</keyword>
<dbReference type="GO" id="GO:0016987">
    <property type="term" value="F:sigma factor activity"/>
    <property type="evidence" value="ECO:0007669"/>
    <property type="project" value="UniProtKB-KW"/>
</dbReference>
<evidence type="ECO:0000256" key="3">
    <source>
        <dbReference type="ARBA" id="ARBA00023082"/>
    </source>
</evidence>
<feature type="domain" description="RNA polymerase sigma-70 region 2" evidence="6">
    <location>
        <begin position="50"/>
        <end position="114"/>
    </location>
</feature>
<accession>A0ABD8AX54</accession>
<organism evidence="8 9">
    <name type="scientific">Paenibacillus amylolyticus</name>
    <dbReference type="NCBI Taxonomy" id="1451"/>
    <lineage>
        <taxon>Bacteria</taxon>
        <taxon>Bacillati</taxon>
        <taxon>Bacillota</taxon>
        <taxon>Bacilli</taxon>
        <taxon>Bacillales</taxon>
        <taxon>Paenibacillaceae</taxon>
        <taxon>Paenibacillus</taxon>
    </lineage>
</organism>
<evidence type="ECO:0000256" key="5">
    <source>
        <dbReference type="ARBA" id="ARBA00023163"/>
    </source>
</evidence>
<keyword evidence="2" id="KW-0805">Transcription regulation</keyword>
<dbReference type="InterPro" id="IPR039425">
    <property type="entry name" value="RNA_pol_sigma-70-like"/>
</dbReference>
<evidence type="ECO:0000256" key="1">
    <source>
        <dbReference type="ARBA" id="ARBA00010641"/>
    </source>
</evidence>
<comment type="similarity">
    <text evidence="1">Belongs to the sigma-70 factor family. ECF subfamily.</text>
</comment>
<dbReference type="Pfam" id="PF08281">
    <property type="entry name" value="Sigma70_r4_2"/>
    <property type="match status" value="1"/>
</dbReference>
<sequence length="290" mass="32850">MAFVKSVDCRINRPHDDGKQDKFNIEFNGNDRKNQLNPSIHTVLPDLMGSLYAYCLSLTKSVPDTEDLVQETCLKVLSSRVVGTSGMNKDINWEAYLIRIARNSWIDILRQRERLAYKLDSLKPLLHEMEEERRFEELESAVQLLVNKLPPWQRVIYVLRELMGYRAAETAEMLDTTEGAVKAALSRARSAIAEVRHRLGQSDAELQYEEGAVEDNREELRSYLLAFRNGDTARIIDLCLNRTDDPMAVAGTILQQTLPSPSTQPMMYGYSTSGMNSMSYGGGYTVNMVA</sequence>
<protein>
    <submittedName>
        <fullName evidence="8">RNA polymerase sigma factor</fullName>
    </submittedName>
</protein>
<proteinExistence type="inferred from homology"/>
<dbReference type="RefSeq" id="WP_338708052.1">
    <property type="nucleotide sequence ID" value="NZ_CP145892.1"/>
</dbReference>
<evidence type="ECO:0000259" key="6">
    <source>
        <dbReference type="Pfam" id="PF04542"/>
    </source>
</evidence>
<gene>
    <name evidence="8" type="ORF">V6668_07435</name>
</gene>
<dbReference type="InterPro" id="IPR013325">
    <property type="entry name" value="RNA_pol_sigma_r2"/>
</dbReference>
<keyword evidence="5" id="KW-0804">Transcription</keyword>
<dbReference type="SUPFAM" id="SSF88659">
    <property type="entry name" value="Sigma3 and sigma4 domains of RNA polymerase sigma factors"/>
    <property type="match status" value="1"/>
</dbReference>
<dbReference type="InterPro" id="IPR036388">
    <property type="entry name" value="WH-like_DNA-bd_sf"/>
</dbReference>
<dbReference type="InterPro" id="IPR007627">
    <property type="entry name" value="RNA_pol_sigma70_r2"/>
</dbReference>
<evidence type="ECO:0000256" key="2">
    <source>
        <dbReference type="ARBA" id="ARBA00023015"/>
    </source>
</evidence>
<dbReference type="Proteomes" id="UP001364764">
    <property type="component" value="Chromosome"/>
</dbReference>
<dbReference type="InterPro" id="IPR013324">
    <property type="entry name" value="RNA_pol_sigma_r3/r4-like"/>
</dbReference>
<evidence type="ECO:0000256" key="4">
    <source>
        <dbReference type="ARBA" id="ARBA00023125"/>
    </source>
</evidence>
<evidence type="ECO:0000313" key="9">
    <source>
        <dbReference type="Proteomes" id="UP001364764"/>
    </source>
</evidence>
<reference evidence="8 9" key="1">
    <citation type="submission" date="2024-02" db="EMBL/GenBank/DDBJ databases">
        <title>Complete sequences of two Paenibacillus sp. strains and one Lysinibacillus strain isolated from the environment on STAA medium highlight biotechnological potential.</title>
        <authorList>
            <person name="Attere S.A."/>
            <person name="Piche L.C."/>
            <person name="Intertaglia L."/>
            <person name="Lami R."/>
            <person name="Charette S.J."/>
            <person name="Vincent A.T."/>
        </authorList>
    </citation>
    <scope>NUCLEOTIDE SEQUENCE [LARGE SCALE GENOMIC DNA]</scope>
    <source>
        <strain evidence="8 9">Y5S-7</strain>
    </source>
</reference>
<dbReference type="Gene3D" id="1.10.1740.10">
    <property type="match status" value="1"/>
</dbReference>
<dbReference type="EMBL" id="CP145892">
    <property type="protein sequence ID" value="WWP21998.1"/>
    <property type="molecule type" value="Genomic_DNA"/>
</dbReference>
<dbReference type="GeneID" id="93475286"/>
<feature type="domain" description="RNA polymerase sigma factor 70 region 4 type 2" evidence="7">
    <location>
        <begin position="141"/>
        <end position="191"/>
    </location>
</feature>
<dbReference type="NCBIfam" id="TIGR02937">
    <property type="entry name" value="sigma70-ECF"/>
    <property type="match status" value="1"/>
</dbReference>
<dbReference type="AlphaFoldDB" id="A0ABD8AX54"/>
<dbReference type="InterPro" id="IPR014284">
    <property type="entry name" value="RNA_pol_sigma-70_dom"/>
</dbReference>
<evidence type="ECO:0000259" key="7">
    <source>
        <dbReference type="Pfam" id="PF08281"/>
    </source>
</evidence>
<keyword evidence="3" id="KW-0731">Sigma factor</keyword>
<dbReference type="Pfam" id="PF04542">
    <property type="entry name" value="Sigma70_r2"/>
    <property type="match status" value="1"/>
</dbReference>
<dbReference type="Gene3D" id="1.10.10.10">
    <property type="entry name" value="Winged helix-like DNA-binding domain superfamily/Winged helix DNA-binding domain"/>
    <property type="match status" value="1"/>
</dbReference>
<dbReference type="PANTHER" id="PTHR43133:SF8">
    <property type="entry name" value="RNA POLYMERASE SIGMA FACTOR HI_1459-RELATED"/>
    <property type="match status" value="1"/>
</dbReference>